<evidence type="ECO:0000313" key="5">
    <source>
        <dbReference type="Proteomes" id="UP001412239"/>
    </source>
</evidence>
<dbReference type="InterPro" id="IPR045857">
    <property type="entry name" value="O16G_dom_2"/>
</dbReference>
<evidence type="ECO:0000256" key="2">
    <source>
        <dbReference type="ARBA" id="ARBA00026248"/>
    </source>
</evidence>
<dbReference type="InterPro" id="IPR013780">
    <property type="entry name" value="Glyco_hydro_b"/>
</dbReference>
<dbReference type="Gene3D" id="2.60.40.1180">
    <property type="entry name" value="Golgi alpha-mannosidase II"/>
    <property type="match status" value="1"/>
</dbReference>
<protein>
    <recommendedName>
        <fullName evidence="3">Glycosyl hydrolase family 13 catalytic domain-containing protein</fullName>
    </recommendedName>
</protein>
<keyword evidence="2" id="KW-0462">Maltose metabolism</keyword>
<evidence type="ECO:0000259" key="3">
    <source>
        <dbReference type="SMART" id="SM00642"/>
    </source>
</evidence>
<evidence type="ECO:0000313" key="4">
    <source>
        <dbReference type="EMBL" id="CUS13656.1"/>
    </source>
</evidence>
<dbReference type="SMART" id="SM00642">
    <property type="entry name" value="Aamy"/>
    <property type="match status" value="1"/>
</dbReference>
<organism evidence="4 5">
    <name type="scientific">Tuber aestivum</name>
    <name type="common">summer truffle</name>
    <dbReference type="NCBI Taxonomy" id="59557"/>
    <lineage>
        <taxon>Eukaryota</taxon>
        <taxon>Fungi</taxon>
        <taxon>Dikarya</taxon>
        <taxon>Ascomycota</taxon>
        <taxon>Pezizomycotina</taxon>
        <taxon>Pezizomycetes</taxon>
        <taxon>Pezizales</taxon>
        <taxon>Tuberaceae</taxon>
        <taxon>Tuber</taxon>
    </lineage>
</organism>
<dbReference type="Pfam" id="PF00128">
    <property type="entry name" value="Alpha-amylase"/>
    <property type="match status" value="1"/>
</dbReference>
<dbReference type="GO" id="GO:0005987">
    <property type="term" value="P:sucrose catabolic process"/>
    <property type="evidence" value="ECO:0007669"/>
    <property type="project" value="TreeGrafter"/>
</dbReference>
<dbReference type="GO" id="GO:0033934">
    <property type="term" value="F:glucan 1,4-alpha-maltotriohydrolase activity"/>
    <property type="evidence" value="ECO:0007669"/>
    <property type="project" value="TreeGrafter"/>
</dbReference>
<dbReference type="Proteomes" id="UP001412239">
    <property type="component" value="Unassembled WGS sequence"/>
</dbReference>
<dbReference type="GO" id="GO:0004574">
    <property type="term" value="F:oligo-1,6-glucosidase activity"/>
    <property type="evidence" value="ECO:0007669"/>
    <property type="project" value="TreeGrafter"/>
</dbReference>
<dbReference type="SUPFAM" id="SSF51011">
    <property type="entry name" value="Glycosyl hydrolase domain"/>
    <property type="match status" value="1"/>
</dbReference>
<dbReference type="GO" id="GO:0004575">
    <property type="term" value="F:sucrose alpha-glucosidase activity"/>
    <property type="evidence" value="ECO:0007669"/>
    <property type="project" value="TreeGrafter"/>
</dbReference>
<dbReference type="Gene3D" id="3.20.20.80">
    <property type="entry name" value="Glycosidases"/>
    <property type="match status" value="1"/>
</dbReference>
<dbReference type="PANTHER" id="PTHR10357">
    <property type="entry name" value="ALPHA-AMYLASE FAMILY MEMBER"/>
    <property type="match status" value="1"/>
</dbReference>
<sequence length="625" mass="71661">MTTLVEETKKGQEPERAKRTWWKDAVVYQIYPSSFNDSNGDGIGDIPGIVEKLDYLKALGADVLWLSPIYCSPMKDMGYDISDYRRVDPRYGTLENVETLVNEARNRSIRIVMDLVVNHSSDEHGWFKESRKSKTNPKRDYYIWRQPKFDAEGKRRPPNNWVSVFGGSAWTYDETTGEYYLHLFTSSQPDLNWESSVLRKEVYSIMSFWLEKRIAGFRMDVINLISKTPGLPDAPVTDPKEEYQNGSMYFANGPRLHEFLQEMRREVLDKFDTITIGEMPFVTDPQEVLKCVKGRKELDMVFQFDIVEVDSAPGQSKFSPHKWKLADLKAIVDKWQTFMINNDGWNAVYDENHDQPRSIFRYVDRSAVEKSFQAREMAAKMLATFLVLQSGTLFLYQGQEIGMGNVPREWGIEEYKDVETLNFWNKLLEERGGDLSKMRDAMEALQSKARDNARTPVQWDSSPQAGFTTGSPWMRVNDDYKEWNAAAQIGPPSSVYSYYTKLLSLRRDHKNIIVYGDFEMLSHNHGKVFAYKRYGYHGPDVGKAAVIVVMNFTGEADVEWDLKEGKFGKEGLLQKPEVIIGTYGDGKVIVKDGIVHLRPFEAVVFWGDFVDVSRGGGPGPNCVIA</sequence>
<gene>
    <name evidence="4" type="ORF">GSTUAT00002181001</name>
</gene>
<dbReference type="EMBL" id="LN890968">
    <property type="protein sequence ID" value="CUS13656.1"/>
    <property type="molecule type" value="Genomic_DNA"/>
</dbReference>
<dbReference type="PANTHER" id="PTHR10357:SF232">
    <property type="entry name" value="GLYCOSYL HYDROLASE FAMILY 13 CATALYTIC DOMAIN-CONTAINING PROTEIN"/>
    <property type="match status" value="1"/>
</dbReference>
<dbReference type="AlphaFoldDB" id="A0A292Q1G6"/>
<dbReference type="Gene3D" id="3.90.400.10">
    <property type="entry name" value="Oligo-1,6-glucosidase, Domain 2"/>
    <property type="match status" value="1"/>
</dbReference>
<dbReference type="CDD" id="cd11333">
    <property type="entry name" value="AmyAc_SI_OligoGlu_DGase"/>
    <property type="match status" value="1"/>
</dbReference>
<comment type="similarity">
    <text evidence="1">Belongs to the glycosyl hydrolase 13 family.</text>
</comment>
<dbReference type="InterPro" id="IPR017853">
    <property type="entry name" value="GH"/>
</dbReference>
<dbReference type="FunFam" id="3.90.400.10:FF:000004">
    <property type="entry name" value="Oligo-1,6-glucosidase"/>
    <property type="match status" value="1"/>
</dbReference>
<name>A0A292Q1G6_9PEZI</name>
<reference evidence="4" key="1">
    <citation type="submission" date="2015-10" db="EMBL/GenBank/DDBJ databases">
        <authorList>
            <person name="Regsiter A."/>
            <person name="william w."/>
        </authorList>
    </citation>
    <scope>NUCLEOTIDE SEQUENCE</scope>
    <source>
        <strain evidence="4">Montdore</strain>
    </source>
</reference>
<evidence type="ECO:0000256" key="1">
    <source>
        <dbReference type="ARBA" id="ARBA00008061"/>
    </source>
</evidence>
<dbReference type="InterPro" id="IPR006047">
    <property type="entry name" value="GH13_cat_dom"/>
</dbReference>
<dbReference type="GO" id="GO:0004556">
    <property type="term" value="F:alpha-amylase activity"/>
    <property type="evidence" value="ECO:0007669"/>
    <property type="project" value="TreeGrafter"/>
</dbReference>
<dbReference type="GO" id="GO:0000025">
    <property type="term" value="P:maltose catabolic process"/>
    <property type="evidence" value="ECO:0007669"/>
    <property type="project" value="TreeGrafter"/>
</dbReference>
<accession>A0A292Q1G6</accession>
<dbReference type="FunFam" id="3.20.20.80:FF:000087">
    <property type="entry name" value="Oligo-1,6-glucosidase IMA1"/>
    <property type="match status" value="1"/>
</dbReference>
<proteinExistence type="inferred from homology"/>
<keyword evidence="5" id="KW-1185">Reference proteome</keyword>
<dbReference type="SUPFAM" id="SSF51445">
    <property type="entry name" value="(Trans)glycosidases"/>
    <property type="match status" value="1"/>
</dbReference>
<feature type="domain" description="Glycosyl hydrolase family 13 catalytic" evidence="3">
    <location>
        <begin position="29"/>
        <end position="454"/>
    </location>
</feature>